<keyword evidence="2" id="KW-0472">Membrane</keyword>
<evidence type="ECO:0000259" key="3">
    <source>
        <dbReference type="PROSITE" id="PS50112"/>
    </source>
</evidence>
<keyword evidence="2" id="KW-1133">Transmembrane helix</keyword>
<dbReference type="SUPFAM" id="SSF55073">
    <property type="entry name" value="Nucleotide cyclase"/>
    <property type="match status" value="1"/>
</dbReference>
<dbReference type="SMART" id="SM00267">
    <property type="entry name" value="GGDEF"/>
    <property type="match status" value="1"/>
</dbReference>
<dbReference type="Gene3D" id="3.30.450.20">
    <property type="entry name" value="PAS domain"/>
    <property type="match status" value="1"/>
</dbReference>
<dbReference type="SUPFAM" id="SSF55785">
    <property type="entry name" value="PYP-like sensor domain (PAS domain)"/>
    <property type="match status" value="1"/>
</dbReference>
<reference evidence="7" key="1">
    <citation type="journal article" date="2019" name="Int. J. Syst. Evol. Microbiol.">
        <title>The Global Catalogue of Microorganisms (GCM) 10K type strain sequencing project: providing services to taxonomists for standard genome sequencing and annotation.</title>
        <authorList>
            <consortium name="The Broad Institute Genomics Platform"/>
            <consortium name="The Broad Institute Genome Sequencing Center for Infectious Disease"/>
            <person name="Wu L."/>
            <person name="Ma J."/>
        </authorList>
    </citation>
    <scope>NUCLEOTIDE SEQUENCE [LARGE SCALE GENOMIC DNA]</scope>
    <source>
        <strain evidence="7">KCTC 42082</strain>
    </source>
</reference>
<dbReference type="CDD" id="cd01949">
    <property type="entry name" value="GGDEF"/>
    <property type="match status" value="1"/>
</dbReference>
<dbReference type="Pfam" id="PF13188">
    <property type="entry name" value="PAS_8"/>
    <property type="match status" value="1"/>
</dbReference>
<dbReference type="PROSITE" id="PS50887">
    <property type="entry name" value="GGDEF"/>
    <property type="match status" value="1"/>
</dbReference>
<evidence type="ECO:0000313" key="7">
    <source>
        <dbReference type="Proteomes" id="UP000604243"/>
    </source>
</evidence>
<dbReference type="SMART" id="SM00304">
    <property type="entry name" value="HAMP"/>
    <property type="match status" value="1"/>
</dbReference>
<evidence type="ECO:0000259" key="5">
    <source>
        <dbReference type="PROSITE" id="PS50887"/>
    </source>
</evidence>
<dbReference type="PROSITE" id="PS50112">
    <property type="entry name" value="PAS"/>
    <property type="match status" value="1"/>
</dbReference>
<evidence type="ECO:0000259" key="4">
    <source>
        <dbReference type="PROSITE" id="PS50885"/>
    </source>
</evidence>
<accession>A0ABQ3FME3</accession>
<dbReference type="InterPro" id="IPR000160">
    <property type="entry name" value="GGDEF_dom"/>
</dbReference>
<evidence type="ECO:0000256" key="2">
    <source>
        <dbReference type="SAM" id="Phobius"/>
    </source>
</evidence>
<dbReference type="RefSeq" id="WP_189518584.1">
    <property type="nucleotide sequence ID" value="NZ_BMZM01000003.1"/>
</dbReference>
<dbReference type="InterPro" id="IPR003660">
    <property type="entry name" value="HAMP_dom"/>
</dbReference>
<feature type="domain" description="GGDEF" evidence="5">
    <location>
        <begin position="393"/>
        <end position="527"/>
    </location>
</feature>
<dbReference type="InterPro" id="IPR000014">
    <property type="entry name" value="PAS"/>
</dbReference>
<dbReference type="PANTHER" id="PTHR44757">
    <property type="entry name" value="DIGUANYLATE CYCLASE DGCP"/>
    <property type="match status" value="1"/>
</dbReference>
<dbReference type="InterPro" id="IPR029787">
    <property type="entry name" value="Nucleotide_cyclase"/>
</dbReference>
<dbReference type="Proteomes" id="UP000604243">
    <property type="component" value="Unassembled WGS sequence"/>
</dbReference>
<organism evidence="6 7">
    <name type="scientific">Kushneria pakistanensis</name>
    <dbReference type="NCBI Taxonomy" id="1508770"/>
    <lineage>
        <taxon>Bacteria</taxon>
        <taxon>Pseudomonadati</taxon>
        <taxon>Pseudomonadota</taxon>
        <taxon>Gammaproteobacteria</taxon>
        <taxon>Oceanospirillales</taxon>
        <taxon>Halomonadaceae</taxon>
        <taxon>Kushneria</taxon>
    </lineage>
</organism>
<dbReference type="Gene3D" id="6.10.340.10">
    <property type="match status" value="1"/>
</dbReference>
<dbReference type="InterPro" id="IPR035965">
    <property type="entry name" value="PAS-like_dom_sf"/>
</dbReference>
<keyword evidence="7" id="KW-1185">Reference proteome</keyword>
<dbReference type="EMBL" id="BMZM01000003">
    <property type="protein sequence ID" value="GHC29691.1"/>
    <property type="molecule type" value="Genomic_DNA"/>
</dbReference>
<evidence type="ECO:0000313" key="6">
    <source>
        <dbReference type="EMBL" id="GHC29691.1"/>
    </source>
</evidence>
<feature type="region of interest" description="Disordered" evidence="1">
    <location>
        <begin position="294"/>
        <end position="314"/>
    </location>
</feature>
<dbReference type="Pfam" id="PF00990">
    <property type="entry name" value="GGDEF"/>
    <property type="match status" value="1"/>
</dbReference>
<dbReference type="NCBIfam" id="TIGR00254">
    <property type="entry name" value="GGDEF"/>
    <property type="match status" value="1"/>
</dbReference>
<dbReference type="PANTHER" id="PTHR44757:SF2">
    <property type="entry name" value="BIOFILM ARCHITECTURE MAINTENANCE PROTEIN MBAA"/>
    <property type="match status" value="1"/>
</dbReference>
<feature type="transmembrane region" description="Helical" evidence="2">
    <location>
        <begin position="151"/>
        <end position="175"/>
    </location>
</feature>
<name>A0ABQ3FME3_9GAMM</name>
<feature type="transmembrane region" description="Helical" evidence="2">
    <location>
        <begin position="12"/>
        <end position="36"/>
    </location>
</feature>
<gene>
    <name evidence="6" type="ORF">GCM10010082_24460</name>
</gene>
<dbReference type="PROSITE" id="PS50885">
    <property type="entry name" value="HAMP"/>
    <property type="match status" value="1"/>
</dbReference>
<dbReference type="Gene3D" id="3.30.70.270">
    <property type="match status" value="1"/>
</dbReference>
<sequence>MASLLTHFRSRLALRAAASIVLIVGVLGIGFLLLAVHLRAESEKDIQQLRLEGLISTVERTAQIACFLDDSQLAEEVAEGLLSNRIVREARLIRHDGTALADRVTAIDHGSGAPLTRTINSPFEPDKAVCKLTLVPDQDWIDSMVNDATRFLSVALVLQLLGIGLSVILVVFYFVTRPISDISQKLHAIEAETGKKLSPPSGHARDEIGRLVLSVNAMIDRLVSSLSEERRQRLAREVEERRYRTIFDNVEAGIFELDDQGWLLSANPAFCRLFLKGKTPDPAGPPIAFKTLASEGGPTTQELTSRRARRDSGREWEMAVGEGSERRWVNVMVSHLEKGRLQGVAHDITERRQAAEAAERLAVTDPLTGLGNRLGFERRLGIIERYCRLHPDRQHALMVLDFDHFKQVNDIYGHHAGDEVLRQIADMLRDISRRHDYPARLGGDEFVLLLDHQTPRTDLGGLAQRLVESINQPLTLEGGQQVQLGVSIGIAVLGSDTQDIQTLVYMADQAMYRAKREGRNTWRFHDHNTTLTSGSPLLSG</sequence>
<dbReference type="NCBIfam" id="TIGR00229">
    <property type="entry name" value="sensory_box"/>
    <property type="match status" value="1"/>
</dbReference>
<feature type="domain" description="HAMP" evidence="4">
    <location>
        <begin position="173"/>
        <end position="227"/>
    </location>
</feature>
<evidence type="ECO:0008006" key="8">
    <source>
        <dbReference type="Google" id="ProtNLM"/>
    </source>
</evidence>
<dbReference type="Pfam" id="PF00672">
    <property type="entry name" value="HAMP"/>
    <property type="match status" value="1"/>
</dbReference>
<keyword evidence="2" id="KW-0812">Transmembrane</keyword>
<comment type="caution">
    <text evidence="6">The sequence shown here is derived from an EMBL/GenBank/DDBJ whole genome shotgun (WGS) entry which is preliminary data.</text>
</comment>
<protein>
    <recommendedName>
        <fullName evidence="8">Diguanylate cyclase</fullName>
    </recommendedName>
</protein>
<dbReference type="InterPro" id="IPR043128">
    <property type="entry name" value="Rev_trsase/Diguanyl_cyclase"/>
</dbReference>
<evidence type="ECO:0000256" key="1">
    <source>
        <dbReference type="SAM" id="MobiDB-lite"/>
    </source>
</evidence>
<dbReference type="InterPro" id="IPR052155">
    <property type="entry name" value="Biofilm_reg_signaling"/>
</dbReference>
<proteinExistence type="predicted"/>
<feature type="domain" description="PAS" evidence="3">
    <location>
        <begin position="239"/>
        <end position="274"/>
    </location>
</feature>
<dbReference type="CDD" id="cd06225">
    <property type="entry name" value="HAMP"/>
    <property type="match status" value="1"/>
</dbReference>